<comment type="caution">
    <text evidence="2">The sequence shown here is derived from an EMBL/GenBank/DDBJ whole genome shotgun (WGS) entry which is preliminary data.</text>
</comment>
<feature type="compositionally biased region" description="Basic and acidic residues" evidence="1">
    <location>
        <begin position="215"/>
        <end position="229"/>
    </location>
</feature>
<name>A0A2A9M2Q5_BESBE</name>
<feature type="compositionally biased region" description="Basic and acidic residues" evidence="1">
    <location>
        <begin position="377"/>
        <end position="394"/>
    </location>
</feature>
<dbReference type="GeneID" id="40306442"/>
<sequence length="890" mass="93137">MRQRLLQPQNENRRLESIFGYSSSSQNFKGFASQRARGERPFFSQAECVPVGPGPLSPFTSRETREDMLRKTDHNWVLKAKGKDPTNLPSLKSIETTVGCSGADDFAAAGAHQAGGTTTAGPLSGEMCSVHPESGVSPSAAMLSKSHRLPATHRAGSNISFVVAEQQVSPSPRPRGHSNAMPYTWTAGAPCQLVFQKPAQDRACELVPGEGIGTPERRNGALDGERLSGEHMGGGRAQKEGRWEALSASLAAGTQAATAVPRDASAMGMPERHLAVASEQSTGPWLHENETSSSPPPVYPSAGVWQKPCEPGAVSFPPHVCADGAYTPSPVRISAPLGGMYVTSAGDRGALPARENVVPPGQPHGEAETARCAAAEKPQEKLPHEGGIQKERGNLYRSFSPPLPRILVEGASAASSHAEPASNSAQGPAPCFFQPERASETVGQGTPTAAGDSPESFHMPEDHPDASDPGAPRPLTEERESMVDLSDARWRDLKRQGYFRLGDKGRTSIKSRIARELRANPELRAQAAAVSGVRSATTKQLYQLAELCGFYDVLPPQFQPTSRPQSSSTLGSPVSPPESRERQLQQAALPPAADVPPPPASSHVQEEAVASCLPQGAMLHSVKHERAQGGAELPVKQAAGQTRAQGAASLWQAYGAPPAQMPHAYYAGEGRQGLEQTSCEGGRSELSPCDATAMQEGSCFPPEVPPTGVTSSFPAQGGEGQQYRGGPSPGESASVGLQNKRSKEASRERASASSNYSASLPISGLGQDGAGPNGVECAAFEVEGGCLQQEAGKQTQGRPTLLWPAQCHSLYAAVSMPGNGVAGSASALALASAGNEETPRSLESALSARTGTVCLSPSSETSLCSTTCASSCLSRTTSRSSSCRRAAHAR</sequence>
<dbReference type="KEGG" id="bbes:BESB_013800"/>
<evidence type="ECO:0000313" key="2">
    <source>
        <dbReference type="EMBL" id="PFH32768.1"/>
    </source>
</evidence>
<proteinExistence type="predicted"/>
<feature type="region of interest" description="Disordered" evidence="1">
    <location>
        <begin position="207"/>
        <end position="237"/>
    </location>
</feature>
<dbReference type="EMBL" id="NWUJ01000010">
    <property type="protein sequence ID" value="PFH32768.1"/>
    <property type="molecule type" value="Genomic_DNA"/>
</dbReference>
<dbReference type="AlphaFoldDB" id="A0A2A9M2Q5"/>
<evidence type="ECO:0000313" key="3">
    <source>
        <dbReference type="Proteomes" id="UP000224006"/>
    </source>
</evidence>
<keyword evidence="3" id="KW-1185">Reference proteome</keyword>
<feature type="region of interest" description="Disordered" evidence="1">
    <location>
        <begin position="559"/>
        <end position="608"/>
    </location>
</feature>
<dbReference type="VEuPathDB" id="ToxoDB:BESB_013800"/>
<reference evidence="2 3" key="1">
    <citation type="submission" date="2017-09" db="EMBL/GenBank/DDBJ databases">
        <title>Genome sequencing of Besnoitia besnoiti strain Bb-Ger1.</title>
        <authorList>
            <person name="Schares G."/>
            <person name="Venepally P."/>
            <person name="Lorenzi H.A."/>
        </authorList>
    </citation>
    <scope>NUCLEOTIDE SEQUENCE [LARGE SCALE GENOMIC DNA]</scope>
    <source>
        <strain evidence="2 3">Bb-Ger1</strain>
    </source>
</reference>
<feature type="compositionally biased region" description="Polar residues" evidence="1">
    <location>
        <begin position="559"/>
        <end position="572"/>
    </location>
</feature>
<feature type="compositionally biased region" description="Basic and acidic residues" evidence="1">
    <location>
        <begin position="475"/>
        <end position="484"/>
    </location>
</feature>
<gene>
    <name evidence="2" type="ORF">BESB_013800</name>
</gene>
<dbReference type="RefSeq" id="XP_029216777.1">
    <property type="nucleotide sequence ID" value="XM_029360110.1"/>
</dbReference>
<feature type="region of interest" description="Disordered" evidence="1">
    <location>
        <begin position="376"/>
        <end position="396"/>
    </location>
</feature>
<organism evidence="2 3">
    <name type="scientific">Besnoitia besnoiti</name>
    <name type="common">Apicomplexan protozoan</name>
    <dbReference type="NCBI Taxonomy" id="94643"/>
    <lineage>
        <taxon>Eukaryota</taxon>
        <taxon>Sar</taxon>
        <taxon>Alveolata</taxon>
        <taxon>Apicomplexa</taxon>
        <taxon>Conoidasida</taxon>
        <taxon>Coccidia</taxon>
        <taxon>Eucoccidiorida</taxon>
        <taxon>Eimeriorina</taxon>
        <taxon>Sarcocystidae</taxon>
        <taxon>Besnoitia</taxon>
    </lineage>
</organism>
<dbReference type="OrthoDB" id="428826at2759"/>
<evidence type="ECO:0000256" key="1">
    <source>
        <dbReference type="SAM" id="MobiDB-lite"/>
    </source>
</evidence>
<feature type="region of interest" description="Disordered" evidence="1">
    <location>
        <begin position="123"/>
        <end position="145"/>
    </location>
</feature>
<feature type="region of interest" description="Disordered" evidence="1">
    <location>
        <begin position="411"/>
        <end position="484"/>
    </location>
</feature>
<feature type="compositionally biased region" description="Basic and acidic residues" evidence="1">
    <location>
        <begin position="741"/>
        <end position="750"/>
    </location>
</feature>
<feature type="region of interest" description="Disordered" evidence="1">
    <location>
        <begin position="693"/>
        <end position="767"/>
    </location>
</feature>
<accession>A0A2A9M2Q5</accession>
<protein>
    <submittedName>
        <fullName evidence="2">Uncharacterized protein</fullName>
    </submittedName>
</protein>
<feature type="compositionally biased region" description="Low complexity" evidence="1">
    <location>
        <begin position="411"/>
        <end position="425"/>
    </location>
</feature>
<dbReference type="Proteomes" id="UP000224006">
    <property type="component" value="Chromosome IX"/>
</dbReference>